<dbReference type="GeneID" id="82189078"/>
<feature type="domain" description="AAA" evidence="1">
    <location>
        <begin position="37"/>
        <end position="170"/>
    </location>
</feature>
<reference evidence="4" key="1">
    <citation type="submission" date="2016-04" db="EMBL/GenBank/DDBJ databases">
        <title>Complete Genome Sequences of Twelve Strains of a Stable Defined Moderately Diverse Mouse Microbiota 2 (sDMDMm2).</title>
        <authorList>
            <person name="Uchimura Y."/>
            <person name="Wyss M."/>
            <person name="Brugiroux S."/>
            <person name="Limenitakis J.P."/>
            <person name="Stecher B."/>
            <person name="McCoy K.D."/>
            <person name="Macpherson A.J."/>
        </authorList>
    </citation>
    <scope>NUCLEOTIDE SEQUENCE [LARGE SCALE GENOMIC DNA]</scope>
    <source>
        <strain evidence="4">I48</strain>
    </source>
</reference>
<name>A0A1C7H5X6_9BACE</name>
<protein>
    <submittedName>
        <fullName evidence="3">ATP-binding protein</fullName>
    </submittedName>
</protein>
<feature type="domain" description="DUF4143" evidence="2">
    <location>
        <begin position="228"/>
        <end position="372"/>
    </location>
</feature>
<dbReference type="OrthoDB" id="9801840at2"/>
<dbReference type="InterPro" id="IPR027417">
    <property type="entry name" value="P-loop_NTPase"/>
</dbReference>
<dbReference type="AlphaFoldDB" id="A0A1C7H5X6"/>
<dbReference type="EMBL" id="CP015401">
    <property type="protein sequence ID" value="ANU59261.1"/>
    <property type="molecule type" value="Genomic_DNA"/>
</dbReference>
<evidence type="ECO:0000313" key="3">
    <source>
        <dbReference type="EMBL" id="ANU59261.1"/>
    </source>
</evidence>
<proteinExistence type="predicted"/>
<gene>
    <name evidence="3" type="ORF">A4V03_18245</name>
</gene>
<evidence type="ECO:0000259" key="2">
    <source>
        <dbReference type="Pfam" id="PF13635"/>
    </source>
</evidence>
<dbReference type="InterPro" id="IPR041682">
    <property type="entry name" value="AAA_14"/>
</dbReference>
<dbReference type="RefSeq" id="WP_065539908.1">
    <property type="nucleotide sequence ID" value="NZ_CAPDLJ010000008.1"/>
</dbReference>
<keyword evidence="3" id="KW-0067">ATP-binding</keyword>
<dbReference type="InterPro" id="IPR025420">
    <property type="entry name" value="DUF4143"/>
</dbReference>
<organism evidence="3 4">
    <name type="scientific">Bacteroides caecimuris</name>
    <dbReference type="NCBI Taxonomy" id="1796613"/>
    <lineage>
        <taxon>Bacteria</taxon>
        <taxon>Pseudomonadati</taxon>
        <taxon>Bacteroidota</taxon>
        <taxon>Bacteroidia</taxon>
        <taxon>Bacteroidales</taxon>
        <taxon>Bacteroidaceae</taxon>
        <taxon>Bacteroides</taxon>
    </lineage>
</organism>
<dbReference type="KEGG" id="bcae:A4V03_18245"/>
<dbReference type="PANTHER" id="PTHR33295">
    <property type="entry name" value="ATPASE"/>
    <property type="match status" value="1"/>
</dbReference>
<dbReference type="Gene3D" id="3.40.50.300">
    <property type="entry name" value="P-loop containing nucleotide triphosphate hydrolases"/>
    <property type="match status" value="1"/>
</dbReference>
<dbReference type="Proteomes" id="UP000092631">
    <property type="component" value="Chromosome"/>
</dbReference>
<dbReference type="Pfam" id="PF13173">
    <property type="entry name" value="AAA_14"/>
    <property type="match status" value="1"/>
</dbReference>
<keyword evidence="3" id="KW-0547">Nucleotide-binding</keyword>
<evidence type="ECO:0000259" key="1">
    <source>
        <dbReference type="Pfam" id="PF13173"/>
    </source>
</evidence>
<evidence type="ECO:0000313" key="4">
    <source>
        <dbReference type="Proteomes" id="UP000092631"/>
    </source>
</evidence>
<dbReference type="GO" id="GO:0005524">
    <property type="term" value="F:ATP binding"/>
    <property type="evidence" value="ECO:0007669"/>
    <property type="project" value="UniProtKB-KW"/>
</dbReference>
<dbReference type="PANTHER" id="PTHR33295:SF8">
    <property type="entry name" value="AAA+ ATPASE DOMAIN-CONTAINING PROTEIN"/>
    <property type="match status" value="1"/>
</dbReference>
<dbReference type="Pfam" id="PF13635">
    <property type="entry name" value="DUF4143"/>
    <property type="match status" value="1"/>
</dbReference>
<keyword evidence="4" id="KW-1185">Reference proteome</keyword>
<accession>A0A1C7H5X6</accession>
<dbReference type="SUPFAM" id="SSF52540">
    <property type="entry name" value="P-loop containing nucleoside triphosphate hydrolases"/>
    <property type="match status" value="1"/>
</dbReference>
<sequence>MEKTLIRQNAQWNGKMFDHLCPRDIMDNLLKKKTMRHVQILTGVRRCGKSTVFKLLINDLLQSGASGKSILVLNLDDPQFIPFWDDSSKLFGVIENAERLTGEKVKYLFLDEVEHLCDWEIFIKSAYDTEIFEKIYITGSNSQLLQNRFSALLSGRYFENEVRPFSVREVFRSQGITTLLDCYTQTPKVLRIMDNVLSTGCFPEIVLGDADEDIKQELLKSYFESIVQKDCIVYSGIRDTHLFFRLVNYLMQNMGSRFSIPAVGKALKSNENTVASYLNFLCDSYICVDVRNFSYSLKETSRSQHKCYFIDNGLVSANVFRYSPQSGSALENLVYNELRNKGYMNISFDNSKTECDFLAYKNGKAYGFQVCYELNDMNLKRELYGFELENVMLEKKILLTYNQKETYGDIEVVPFWEWVMSPPFT</sequence>